<dbReference type="InterPro" id="IPR050256">
    <property type="entry name" value="Glycosyltransferase_2"/>
</dbReference>
<dbReference type="PANTHER" id="PTHR48090:SF1">
    <property type="entry name" value="PROPHAGE BACTOPRENOL GLUCOSYL TRANSFERASE HOMOLOG"/>
    <property type="match status" value="1"/>
</dbReference>
<evidence type="ECO:0000256" key="1">
    <source>
        <dbReference type="ARBA" id="ARBA00004141"/>
    </source>
</evidence>
<dbReference type="PANTHER" id="PTHR48090">
    <property type="entry name" value="UNDECAPRENYL-PHOSPHATE 4-DEOXY-4-FORMAMIDO-L-ARABINOSE TRANSFERASE-RELATED"/>
    <property type="match status" value="1"/>
</dbReference>
<comment type="subcellular location">
    <subcellularLocation>
        <location evidence="1">Membrane</location>
        <topology evidence="1">Multi-pass membrane protein</topology>
    </subcellularLocation>
</comment>
<dbReference type="InterPro" id="IPR001173">
    <property type="entry name" value="Glyco_trans_2-like"/>
</dbReference>
<evidence type="ECO:0000256" key="4">
    <source>
        <dbReference type="ARBA" id="ARBA00022679"/>
    </source>
</evidence>
<dbReference type="InterPro" id="IPR029044">
    <property type="entry name" value="Nucleotide-diphossugar_trans"/>
</dbReference>
<name>A0A5Q2FCU3_9ACTN</name>
<evidence type="ECO:0000256" key="3">
    <source>
        <dbReference type="ARBA" id="ARBA00022676"/>
    </source>
</evidence>
<dbReference type="Pfam" id="PF00535">
    <property type="entry name" value="Glycos_transf_2"/>
    <property type="match status" value="1"/>
</dbReference>
<proteinExistence type="inferred from homology"/>
<reference evidence="10 11" key="1">
    <citation type="submission" date="2019-10" db="EMBL/GenBank/DDBJ databases">
        <title>Genomic analysis of Raineyella sp. CBA3103.</title>
        <authorList>
            <person name="Roh S.W."/>
        </authorList>
    </citation>
    <scope>NUCLEOTIDE SEQUENCE [LARGE SCALE GENOMIC DNA]</scope>
    <source>
        <strain evidence="10 11">CBA3103</strain>
    </source>
</reference>
<evidence type="ECO:0000256" key="8">
    <source>
        <dbReference type="SAM" id="Phobius"/>
    </source>
</evidence>
<dbReference type="SUPFAM" id="SSF53448">
    <property type="entry name" value="Nucleotide-diphospho-sugar transferases"/>
    <property type="match status" value="1"/>
</dbReference>
<dbReference type="Gene3D" id="3.90.550.10">
    <property type="entry name" value="Spore Coat Polysaccharide Biosynthesis Protein SpsA, Chain A"/>
    <property type="match status" value="1"/>
</dbReference>
<keyword evidence="5 8" id="KW-0812">Transmembrane</keyword>
<dbReference type="CDD" id="cd04187">
    <property type="entry name" value="DPM1_like_bac"/>
    <property type="match status" value="1"/>
</dbReference>
<accession>A0A5Q2FCU3</accession>
<evidence type="ECO:0000256" key="2">
    <source>
        <dbReference type="ARBA" id="ARBA00006739"/>
    </source>
</evidence>
<evidence type="ECO:0000256" key="5">
    <source>
        <dbReference type="ARBA" id="ARBA00022692"/>
    </source>
</evidence>
<evidence type="ECO:0000313" key="11">
    <source>
        <dbReference type="Proteomes" id="UP000386847"/>
    </source>
</evidence>
<keyword evidence="3" id="KW-0328">Glycosyltransferase</keyword>
<keyword evidence="7 8" id="KW-0472">Membrane</keyword>
<keyword evidence="4 10" id="KW-0808">Transferase</keyword>
<gene>
    <name evidence="10" type="ORF">Rai3103_07755</name>
</gene>
<evidence type="ECO:0000256" key="6">
    <source>
        <dbReference type="ARBA" id="ARBA00022989"/>
    </source>
</evidence>
<keyword evidence="11" id="KW-1185">Reference proteome</keyword>
<dbReference type="GO" id="GO:0016757">
    <property type="term" value="F:glycosyltransferase activity"/>
    <property type="evidence" value="ECO:0007669"/>
    <property type="project" value="UniProtKB-KW"/>
</dbReference>
<evidence type="ECO:0000256" key="7">
    <source>
        <dbReference type="ARBA" id="ARBA00023136"/>
    </source>
</evidence>
<feature type="domain" description="Glycosyltransferase 2-like" evidence="9">
    <location>
        <begin position="19"/>
        <end position="177"/>
    </location>
</feature>
<dbReference type="EMBL" id="CP045725">
    <property type="protein sequence ID" value="QGF23577.1"/>
    <property type="molecule type" value="Genomic_DNA"/>
</dbReference>
<dbReference type="GO" id="GO:0005886">
    <property type="term" value="C:plasma membrane"/>
    <property type="evidence" value="ECO:0007669"/>
    <property type="project" value="TreeGrafter"/>
</dbReference>
<dbReference type="Proteomes" id="UP000386847">
    <property type="component" value="Chromosome"/>
</dbReference>
<keyword evidence="6 8" id="KW-1133">Transmembrane helix</keyword>
<dbReference type="RefSeq" id="WP_153572108.1">
    <property type="nucleotide sequence ID" value="NZ_CP045725.1"/>
</dbReference>
<organism evidence="10 11">
    <name type="scientific">Raineyella fluvialis</name>
    <dbReference type="NCBI Taxonomy" id="2662261"/>
    <lineage>
        <taxon>Bacteria</taxon>
        <taxon>Bacillati</taxon>
        <taxon>Actinomycetota</taxon>
        <taxon>Actinomycetes</taxon>
        <taxon>Propionibacteriales</taxon>
        <taxon>Propionibacteriaceae</taxon>
        <taxon>Raineyella</taxon>
    </lineage>
</organism>
<dbReference type="KEGG" id="rain:Rai3103_07755"/>
<sequence>MDQSAVDQQRRAPDALVSYVFPIYNEEGNIGVLYREMQQVVRDLGHRVEFVFVNDGSTDASLDILLAIAAHDARVRVIDFARNYGHQIAVTAGIDAAVGDAVVIMDADLQDPPEVSAELVREWENGWDVVYAQRRSRRDTAFKRITAALYYRLLAGLSEIDIPRDTGDFRLIDAKVAGQLRRYGEHDRFLRGMVAEIGYRQKAVLFDRHERHAGTTGYPLRTMIRFAADGIMGFSSKPLQLISRIGTSMAILALVGIVYALVRRIVYPDAVVSGWTFTIIAVLFVGGVQTLMTGIIGSYVGRIYTEAKGRPLYGVRAQYGVPTRAIAPTGFEVTPPGFDAAPIRSETADR</sequence>
<evidence type="ECO:0000259" key="9">
    <source>
        <dbReference type="Pfam" id="PF00535"/>
    </source>
</evidence>
<evidence type="ECO:0000313" key="10">
    <source>
        <dbReference type="EMBL" id="QGF23577.1"/>
    </source>
</evidence>
<comment type="similarity">
    <text evidence="2">Belongs to the glycosyltransferase 2 family.</text>
</comment>
<dbReference type="AlphaFoldDB" id="A0A5Q2FCU3"/>
<protein>
    <submittedName>
        <fullName evidence="10">Glycosyltransferase</fullName>
    </submittedName>
</protein>
<feature type="transmembrane region" description="Helical" evidence="8">
    <location>
        <begin position="274"/>
        <end position="300"/>
    </location>
</feature>
<feature type="transmembrane region" description="Helical" evidence="8">
    <location>
        <begin position="241"/>
        <end position="262"/>
    </location>
</feature>